<evidence type="ECO:0000313" key="2">
    <source>
        <dbReference type="Proteomes" id="UP000729402"/>
    </source>
</evidence>
<protein>
    <submittedName>
        <fullName evidence="1">Uncharacterized protein</fullName>
    </submittedName>
</protein>
<evidence type="ECO:0000313" key="1">
    <source>
        <dbReference type="EMBL" id="KAG8081027.1"/>
    </source>
</evidence>
<keyword evidence="2" id="KW-1185">Reference proteome</keyword>
<gene>
    <name evidence="1" type="ORF">GUJ93_ZPchr0007g5026</name>
</gene>
<comment type="caution">
    <text evidence="1">The sequence shown here is derived from an EMBL/GenBank/DDBJ whole genome shotgun (WGS) entry which is preliminary data.</text>
</comment>
<organism evidence="1 2">
    <name type="scientific">Zizania palustris</name>
    <name type="common">Northern wild rice</name>
    <dbReference type="NCBI Taxonomy" id="103762"/>
    <lineage>
        <taxon>Eukaryota</taxon>
        <taxon>Viridiplantae</taxon>
        <taxon>Streptophyta</taxon>
        <taxon>Embryophyta</taxon>
        <taxon>Tracheophyta</taxon>
        <taxon>Spermatophyta</taxon>
        <taxon>Magnoliopsida</taxon>
        <taxon>Liliopsida</taxon>
        <taxon>Poales</taxon>
        <taxon>Poaceae</taxon>
        <taxon>BOP clade</taxon>
        <taxon>Oryzoideae</taxon>
        <taxon>Oryzeae</taxon>
        <taxon>Zizaniinae</taxon>
        <taxon>Zizania</taxon>
    </lineage>
</organism>
<name>A0A8J5T6S0_ZIZPA</name>
<dbReference type="OrthoDB" id="769613at2759"/>
<sequence length="80" mass="8729">MLKLREGSGGLEFLECNKDLRALRILGALHAKDAKRQSDGNGTLPVAAQQTGDALNIYCRPAMPMASTVFRCMTHLVSRL</sequence>
<dbReference type="AlphaFoldDB" id="A0A8J5T6S0"/>
<proteinExistence type="predicted"/>
<reference evidence="1" key="1">
    <citation type="journal article" date="2021" name="bioRxiv">
        <title>Whole Genome Assembly and Annotation of Northern Wild Rice, Zizania palustris L., Supports a Whole Genome Duplication in the Zizania Genus.</title>
        <authorList>
            <person name="Haas M."/>
            <person name="Kono T."/>
            <person name="Macchietto M."/>
            <person name="Millas R."/>
            <person name="McGilp L."/>
            <person name="Shao M."/>
            <person name="Duquette J."/>
            <person name="Hirsch C.N."/>
            <person name="Kimball J."/>
        </authorList>
    </citation>
    <scope>NUCLEOTIDE SEQUENCE</scope>
    <source>
        <tissue evidence="1">Fresh leaf tissue</tissue>
    </source>
</reference>
<reference evidence="1" key="2">
    <citation type="submission" date="2021-02" db="EMBL/GenBank/DDBJ databases">
        <authorList>
            <person name="Kimball J.A."/>
            <person name="Haas M.W."/>
            <person name="Macchietto M."/>
            <person name="Kono T."/>
            <person name="Duquette J."/>
            <person name="Shao M."/>
        </authorList>
    </citation>
    <scope>NUCLEOTIDE SEQUENCE</scope>
    <source>
        <tissue evidence="1">Fresh leaf tissue</tissue>
    </source>
</reference>
<dbReference type="EMBL" id="JAAALK010000282">
    <property type="protein sequence ID" value="KAG8081027.1"/>
    <property type="molecule type" value="Genomic_DNA"/>
</dbReference>
<dbReference type="Proteomes" id="UP000729402">
    <property type="component" value="Unassembled WGS sequence"/>
</dbReference>
<accession>A0A8J5T6S0</accession>